<keyword evidence="3" id="KW-1185">Reference proteome</keyword>
<name>A0ABN2N805_9MICO</name>
<dbReference type="InterPro" id="IPR045794">
    <property type="entry name" value="Trypco1"/>
</dbReference>
<accession>A0ABN2N805</accession>
<comment type="caution">
    <text evidence="2">The sequence shown here is derived from an EMBL/GenBank/DDBJ whole genome shotgun (WGS) entry which is preliminary data.</text>
</comment>
<feature type="domain" description="Trypsin-co-occurring" evidence="1">
    <location>
        <begin position="21"/>
        <end position="109"/>
    </location>
</feature>
<proteinExistence type="predicted"/>
<organism evidence="2 3">
    <name type="scientific">Myceligenerans crystallogenes</name>
    <dbReference type="NCBI Taxonomy" id="316335"/>
    <lineage>
        <taxon>Bacteria</taxon>
        <taxon>Bacillati</taxon>
        <taxon>Actinomycetota</taxon>
        <taxon>Actinomycetes</taxon>
        <taxon>Micrococcales</taxon>
        <taxon>Promicromonosporaceae</taxon>
        <taxon>Myceligenerans</taxon>
    </lineage>
</organism>
<sequence>MSTDGVRVLEFPVDDDAGTTDVVLVEVAGPAEELAPASGGAGAVGRAARSVAAALDAVTPTAHAVARWAREAGPDEVTVEFGLRLGATTSAVITSGTSEVNFAVTMTWRTDR</sequence>
<evidence type="ECO:0000313" key="2">
    <source>
        <dbReference type="EMBL" id="GAA1855278.1"/>
    </source>
</evidence>
<reference evidence="2 3" key="1">
    <citation type="journal article" date="2019" name="Int. J. Syst. Evol. Microbiol.">
        <title>The Global Catalogue of Microorganisms (GCM) 10K type strain sequencing project: providing services to taxonomists for standard genome sequencing and annotation.</title>
        <authorList>
            <consortium name="The Broad Institute Genomics Platform"/>
            <consortium name="The Broad Institute Genome Sequencing Center for Infectious Disease"/>
            <person name="Wu L."/>
            <person name="Ma J."/>
        </authorList>
    </citation>
    <scope>NUCLEOTIDE SEQUENCE [LARGE SCALE GENOMIC DNA]</scope>
    <source>
        <strain evidence="2 3">JCM 14326</strain>
    </source>
</reference>
<dbReference type="NCBIfam" id="NF041216">
    <property type="entry name" value="CU044_2847_fam"/>
    <property type="match status" value="1"/>
</dbReference>
<dbReference type="RefSeq" id="WP_344100220.1">
    <property type="nucleotide sequence ID" value="NZ_BAAANL010000002.1"/>
</dbReference>
<protein>
    <recommendedName>
        <fullName evidence="1">Trypsin-co-occurring domain-containing protein</fullName>
    </recommendedName>
</protein>
<dbReference type="Pfam" id="PF19493">
    <property type="entry name" value="Trypco1"/>
    <property type="match status" value="1"/>
</dbReference>
<dbReference type="EMBL" id="BAAANL010000002">
    <property type="protein sequence ID" value="GAA1855278.1"/>
    <property type="molecule type" value="Genomic_DNA"/>
</dbReference>
<evidence type="ECO:0000313" key="3">
    <source>
        <dbReference type="Proteomes" id="UP001501094"/>
    </source>
</evidence>
<gene>
    <name evidence="2" type="ORF">GCM10009751_10160</name>
</gene>
<evidence type="ECO:0000259" key="1">
    <source>
        <dbReference type="Pfam" id="PF19493"/>
    </source>
</evidence>
<dbReference type="Proteomes" id="UP001501094">
    <property type="component" value="Unassembled WGS sequence"/>
</dbReference>